<evidence type="ECO:0000256" key="2">
    <source>
        <dbReference type="ARBA" id="ARBA00022692"/>
    </source>
</evidence>
<dbReference type="Gene3D" id="2.40.50.100">
    <property type="match status" value="1"/>
</dbReference>
<evidence type="ECO:0000259" key="8">
    <source>
        <dbReference type="Pfam" id="PF25954"/>
    </source>
</evidence>
<comment type="subcellular location">
    <subcellularLocation>
        <location evidence="1">Membrane</location>
        <topology evidence="1">Single-pass membrane protein</topology>
    </subcellularLocation>
</comment>
<dbReference type="GO" id="GO:0016020">
    <property type="term" value="C:membrane"/>
    <property type="evidence" value="ECO:0007669"/>
    <property type="project" value="UniProtKB-SubCell"/>
</dbReference>
<evidence type="ECO:0000313" key="10">
    <source>
        <dbReference type="Proteomes" id="UP000477386"/>
    </source>
</evidence>
<name>A0A6M0IM41_9BACT</name>
<evidence type="ECO:0000256" key="1">
    <source>
        <dbReference type="ARBA" id="ARBA00004167"/>
    </source>
</evidence>
<evidence type="ECO:0000256" key="3">
    <source>
        <dbReference type="ARBA" id="ARBA00022989"/>
    </source>
</evidence>
<evidence type="ECO:0000256" key="5">
    <source>
        <dbReference type="SAM" id="Coils"/>
    </source>
</evidence>
<dbReference type="GO" id="GO:0055085">
    <property type="term" value="P:transmembrane transport"/>
    <property type="evidence" value="ECO:0007669"/>
    <property type="project" value="InterPro"/>
</dbReference>
<dbReference type="Pfam" id="PF25917">
    <property type="entry name" value="BSH_RND"/>
    <property type="match status" value="1"/>
</dbReference>
<dbReference type="AlphaFoldDB" id="A0A6M0IM41"/>
<dbReference type="RefSeq" id="WP_164041438.1">
    <property type="nucleotide sequence ID" value="NZ_JAAGNZ010000002.1"/>
</dbReference>
<keyword evidence="10" id="KW-1185">Reference proteome</keyword>
<dbReference type="PRINTS" id="PR01490">
    <property type="entry name" value="RTXTOXIND"/>
</dbReference>
<dbReference type="EMBL" id="JAAGNZ010000002">
    <property type="protein sequence ID" value="NEU68947.1"/>
    <property type="molecule type" value="Genomic_DNA"/>
</dbReference>
<dbReference type="Pfam" id="PF25954">
    <property type="entry name" value="Beta-barrel_RND_2"/>
    <property type="match status" value="1"/>
</dbReference>
<gene>
    <name evidence="9" type="ORF">GK091_18825</name>
</gene>
<feature type="transmembrane region" description="Helical" evidence="6">
    <location>
        <begin position="22"/>
        <end position="40"/>
    </location>
</feature>
<dbReference type="PANTHER" id="PTHR30386:SF26">
    <property type="entry name" value="TRANSPORT PROTEIN COMB"/>
    <property type="match status" value="1"/>
</dbReference>
<evidence type="ECO:0000256" key="4">
    <source>
        <dbReference type="ARBA" id="ARBA00023136"/>
    </source>
</evidence>
<accession>A0A6M0IM41</accession>
<feature type="domain" description="CusB-like beta-barrel" evidence="8">
    <location>
        <begin position="276"/>
        <end position="315"/>
    </location>
</feature>
<reference evidence="9 10" key="1">
    <citation type="submission" date="2020-02" db="EMBL/GenBank/DDBJ databases">
        <title>Draft genome sequence of two Spirosoma agri KCTC 52727 and Spirosoma terrae KCTC 52035.</title>
        <authorList>
            <person name="Rojas J."/>
            <person name="Ambika Manirajan B."/>
            <person name="Ratering S."/>
            <person name="Suarez C."/>
            <person name="Schnell S."/>
        </authorList>
    </citation>
    <scope>NUCLEOTIDE SEQUENCE [LARGE SCALE GENOMIC DNA]</scope>
    <source>
        <strain evidence="9 10">KCTC 52727</strain>
    </source>
</reference>
<keyword evidence="2 6" id="KW-0812">Transmembrane</keyword>
<evidence type="ECO:0000259" key="7">
    <source>
        <dbReference type="Pfam" id="PF25917"/>
    </source>
</evidence>
<proteinExistence type="predicted"/>
<keyword evidence="5" id="KW-0175">Coiled coil</keyword>
<dbReference type="Proteomes" id="UP000477386">
    <property type="component" value="Unassembled WGS sequence"/>
</dbReference>
<keyword evidence="3 6" id="KW-1133">Transmembrane helix</keyword>
<dbReference type="PANTHER" id="PTHR30386">
    <property type="entry name" value="MEMBRANE FUSION SUBUNIT OF EMRAB-TOLC MULTIDRUG EFFLUX PUMP"/>
    <property type="match status" value="1"/>
</dbReference>
<feature type="coiled-coil region" evidence="5">
    <location>
        <begin position="171"/>
        <end position="229"/>
    </location>
</feature>
<dbReference type="Gene3D" id="1.10.287.470">
    <property type="entry name" value="Helix hairpin bin"/>
    <property type="match status" value="1"/>
</dbReference>
<evidence type="ECO:0000256" key="6">
    <source>
        <dbReference type="SAM" id="Phobius"/>
    </source>
</evidence>
<dbReference type="Gene3D" id="2.40.30.170">
    <property type="match status" value="1"/>
</dbReference>
<dbReference type="InterPro" id="IPR058792">
    <property type="entry name" value="Beta-barrel_RND_2"/>
</dbReference>
<feature type="domain" description="Multidrug resistance protein MdtA-like barrel-sandwich hybrid" evidence="7">
    <location>
        <begin position="61"/>
        <end position="271"/>
    </location>
</feature>
<protein>
    <submittedName>
        <fullName evidence="9">HlyD family secretion protein</fullName>
    </submittedName>
</protein>
<keyword evidence="4 6" id="KW-0472">Membrane</keyword>
<organism evidence="9 10">
    <name type="scientific">Spirosoma agri</name>
    <dbReference type="NCBI Taxonomy" id="1987381"/>
    <lineage>
        <taxon>Bacteria</taxon>
        <taxon>Pseudomonadati</taxon>
        <taxon>Bacteroidota</taxon>
        <taxon>Cytophagia</taxon>
        <taxon>Cytophagales</taxon>
        <taxon>Cytophagaceae</taxon>
        <taxon>Spirosoma</taxon>
    </lineage>
</organism>
<dbReference type="SUPFAM" id="SSF111369">
    <property type="entry name" value="HlyD-like secretion proteins"/>
    <property type="match status" value="2"/>
</dbReference>
<dbReference type="InterPro" id="IPR050739">
    <property type="entry name" value="MFP"/>
</dbReference>
<sequence length="372" mass="40796">MATTMATEDELTTNEKSALQTYLPRIIIGLIVLVGGYFAYKAYVHGQHYESTDNAQIEGNSVPVLARVAGYVQSVNVEDYTIVKQGQPLVSIDPQEYDVALAQVEADYQQSVADLATARADLQNAQATARNVVQNARLAQSNAQVQAARRDKAQQDLQRDQNLYKEQSLTRKQLEDTQNNVEVQARQYSANVEQINLAKTSEGVAQAGIAKAQANIQKIQAVLKVKQAAIDNAKLRVGYAHLTAPISGKIGRKNVIVGQYVQPGQTLFTIVADSTFWIVANFKETQLEKMQIGQPVDIKLDAYPDLDVKGRVSSLSEATGARFSLLPPDNASGNFVKITQRVPVKIEILNPEKYKSQLRAGLSVDAEVRVVN</sequence>
<dbReference type="InterPro" id="IPR058625">
    <property type="entry name" value="MdtA-like_BSH"/>
</dbReference>
<comment type="caution">
    <text evidence="9">The sequence shown here is derived from an EMBL/GenBank/DDBJ whole genome shotgun (WGS) entry which is preliminary data.</text>
</comment>
<evidence type="ECO:0000313" key="9">
    <source>
        <dbReference type="EMBL" id="NEU68947.1"/>
    </source>
</evidence>